<protein>
    <submittedName>
        <fullName evidence="9">Membrane protein related to metalloendopeptidase</fullName>
    </submittedName>
</protein>
<keyword evidence="3" id="KW-0479">Metal-binding</keyword>
<dbReference type="Proteomes" id="UP000066014">
    <property type="component" value="Chromosome"/>
</dbReference>
<keyword evidence="7" id="KW-1133">Transmembrane helix</keyword>
<evidence type="ECO:0000313" key="10">
    <source>
        <dbReference type="Proteomes" id="UP000066014"/>
    </source>
</evidence>
<dbReference type="STRING" id="1458426.SMCB_0313"/>
<keyword evidence="2" id="KW-0645">Protease</keyword>
<keyword evidence="5" id="KW-0862">Zinc</keyword>
<evidence type="ECO:0000256" key="1">
    <source>
        <dbReference type="ARBA" id="ARBA00001947"/>
    </source>
</evidence>
<dbReference type="GO" id="GO:0046872">
    <property type="term" value="F:metal ion binding"/>
    <property type="evidence" value="ECO:0007669"/>
    <property type="project" value="UniProtKB-KW"/>
</dbReference>
<evidence type="ECO:0000313" key="9">
    <source>
        <dbReference type="EMBL" id="BAO82541.1"/>
    </source>
</evidence>
<dbReference type="InterPro" id="IPR011055">
    <property type="entry name" value="Dup_hybrid_motif"/>
</dbReference>
<dbReference type="SUPFAM" id="SSF51261">
    <property type="entry name" value="Duplicated hybrid motif"/>
    <property type="match status" value="1"/>
</dbReference>
<dbReference type="PANTHER" id="PTHR21666:SF288">
    <property type="entry name" value="CELL DIVISION PROTEIN YTFB"/>
    <property type="match status" value="1"/>
</dbReference>
<comment type="cofactor">
    <cofactor evidence="1">
        <name>Zn(2+)</name>
        <dbReference type="ChEBI" id="CHEBI:29105"/>
    </cofactor>
</comment>
<dbReference type="CDD" id="cd12797">
    <property type="entry name" value="M23_peptidase"/>
    <property type="match status" value="1"/>
</dbReference>
<keyword evidence="6" id="KW-0482">Metalloprotease</keyword>
<dbReference type="PANTHER" id="PTHR21666">
    <property type="entry name" value="PEPTIDASE-RELATED"/>
    <property type="match status" value="1"/>
</dbReference>
<dbReference type="Gene3D" id="3.10.450.350">
    <property type="match status" value="2"/>
</dbReference>
<feature type="transmembrane region" description="Helical" evidence="7">
    <location>
        <begin position="20"/>
        <end position="40"/>
    </location>
</feature>
<evidence type="ECO:0000256" key="7">
    <source>
        <dbReference type="SAM" id="Phobius"/>
    </source>
</evidence>
<evidence type="ECO:0000256" key="4">
    <source>
        <dbReference type="ARBA" id="ARBA00022801"/>
    </source>
</evidence>
<dbReference type="OrthoDB" id="9815245at2"/>
<name>A0A060NJM0_9BURK</name>
<dbReference type="EMBL" id="AP014569">
    <property type="protein sequence ID" value="BAO82541.1"/>
    <property type="molecule type" value="Genomic_DNA"/>
</dbReference>
<evidence type="ECO:0000256" key="5">
    <source>
        <dbReference type="ARBA" id="ARBA00022833"/>
    </source>
</evidence>
<evidence type="ECO:0000256" key="2">
    <source>
        <dbReference type="ARBA" id="ARBA00022670"/>
    </source>
</evidence>
<keyword evidence="7" id="KW-0812">Transmembrane</keyword>
<dbReference type="InterPro" id="IPR050570">
    <property type="entry name" value="Cell_wall_metabolism_enzyme"/>
</dbReference>
<dbReference type="RefSeq" id="WP_045534562.1">
    <property type="nucleotide sequence ID" value="NZ_AP014569.1"/>
</dbReference>
<keyword evidence="4" id="KW-0378">Hydrolase</keyword>
<keyword evidence="7" id="KW-0472">Membrane</keyword>
<dbReference type="GO" id="GO:0004222">
    <property type="term" value="F:metalloendopeptidase activity"/>
    <property type="evidence" value="ECO:0007669"/>
    <property type="project" value="TreeGrafter"/>
</dbReference>
<organism evidence="9 10">
    <name type="scientific">Serpentinimonas maccroryi</name>
    <dbReference type="NCBI Taxonomy" id="1458426"/>
    <lineage>
        <taxon>Bacteria</taxon>
        <taxon>Pseudomonadati</taxon>
        <taxon>Pseudomonadota</taxon>
        <taxon>Betaproteobacteria</taxon>
        <taxon>Burkholderiales</taxon>
        <taxon>Comamonadaceae</taxon>
        <taxon>Serpentinimonas</taxon>
    </lineage>
</organism>
<dbReference type="KEGG" id="cbab:SMCB_0313"/>
<reference evidence="9 10" key="1">
    <citation type="journal article" date="2014" name="Nat. Commun.">
        <title>Physiological and genomic features of highly alkaliphilic hydrogen-utilizing Betaproteobacteria from a continental serpentinizing site.</title>
        <authorList>
            <person name="Suzuki S."/>
            <person name="Kuenen J.G."/>
            <person name="Schipper K."/>
            <person name="van der Velde S."/>
            <person name="Ishii S."/>
            <person name="Wu A."/>
            <person name="Sorokin D.Y."/>
            <person name="Tenney A."/>
            <person name="Meng X.Y."/>
            <person name="Morrill P.L."/>
            <person name="Kamagata Y."/>
            <person name="Muyzer G."/>
            <person name="Nealson K.H."/>
        </authorList>
    </citation>
    <scope>NUCLEOTIDE SEQUENCE [LARGE SCALE GENOMIC DNA]</scope>
    <source>
        <strain evidence="9 10">B1</strain>
    </source>
</reference>
<dbReference type="AlphaFoldDB" id="A0A060NJM0"/>
<sequence>MNELAQHIKRTLVKYPKHFIAGLGAVLLGTGVTAFGVAPLEAEIANLPVQQIVETVPHAALQPLALAAPIAASASASATPAELQAPVPFVLFRTDFTRRDDTVQSLLQRLGVNDSAAHQFVRSHPDAAVLMRGPAGKLVRAETDDDQRLLRLSVRWLPSNDSDRYQRLLIERSGSGFVARVDQVEAQRSVRVASGTIRSTLFAATEAADLPDRVASQLADIFSGQIDFRRDLQRGDSFRVVYEAIESEGELLRYGRLLSAEFVNKGRAHQVLWFEAEGQPGAYFTFAGESTRRAFLASPLEFSRISSGFGLRFHPVTGLRRPHLGVDFPAPIGTPVRSVGDGVVKFAGSQRGFGNVVFIQHRNNIVTVYAHLHRIDVRQGQSVAQSQYIGQVGCTGVCTGPHVHFEYRLNGIHRDPMLLVAEGGGSAPLTAALRPAFEQAAADMKQKLAAAATLVQASAQ</sequence>
<evidence type="ECO:0000256" key="6">
    <source>
        <dbReference type="ARBA" id="ARBA00023049"/>
    </source>
</evidence>
<accession>A0A060NJM0</accession>
<feature type="domain" description="M23ase beta-sheet core" evidence="8">
    <location>
        <begin position="322"/>
        <end position="416"/>
    </location>
</feature>
<dbReference type="HOGENOM" id="CLU_026846_4_1_4"/>
<gene>
    <name evidence="9" type="ORF">SMCB_0313</name>
</gene>
<dbReference type="InterPro" id="IPR016047">
    <property type="entry name" value="M23ase_b-sheet_dom"/>
</dbReference>
<dbReference type="GO" id="GO:0006508">
    <property type="term" value="P:proteolysis"/>
    <property type="evidence" value="ECO:0007669"/>
    <property type="project" value="UniProtKB-KW"/>
</dbReference>
<dbReference type="Pfam" id="PF01551">
    <property type="entry name" value="Peptidase_M23"/>
    <property type="match status" value="1"/>
</dbReference>
<evidence type="ECO:0000256" key="3">
    <source>
        <dbReference type="ARBA" id="ARBA00022723"/>
    </source>
</evidence>
<dbReference type="Gene3D" id="2.70.70.10">
    <property type="entry name" value="Glucose Permease (Domain IIA)"/>
    <property type="match status" value="1"/>
</dbReference>
<keyword evidence="10" id="KW-1185">Reference proteome</keyword>
<proteinExistence type="predicted"/>
<evidence type="ECO:0000259" key="8">
    <source>
        <dbReference type="Pfam" id="PF01551"/>
    </source>
</evidence>